<dbReference type="CDD" id="cd00024">
    <property type="entry name" value="CD_CSD"/>
    <property type="match status" value="1"/>
</dbReference>
<feature type="region of interest" description="Disordered" evidence="3">
    <location>
        <begin position="105"/>
        <end position="136"/>
    </location>
</feature>
<dbReference type="PROSITE" id="PS00598">
    <property type="entry name" value="CHROMO_1"/>
    <property type="match status" value="1"/>
</dbReference>
<evidence type="ECO:0000256" key="3">
    <source>
        <dbReference type="SAM" id="MobiDB-lite"/>
    </source>
</evidence>
<dbReference type="AlphaFoldDB" id="A0AAD8NBB5"/>
<dbReference type="InterPro" id="IPR017984">
    <property type="entry name" value="Chromo_dom_subgr"/>
</dbReference>
<dbReference type="PANTHER" id="PTHR47240">
    <property type="entry name" value="CHROMO DOMAIN-CONTAINING PROTEIN LHP1"/>
    <property type="match status" value="1"/>
</dbReference>
<dbReference type="SUPFAM" id="SSF54160">
    <property type="entry name" value="Chromo domain-like"/>
    <property type="match status" value="1"/>
</dbReference>
<dbReference type="GO" id="GO:0000792">
    <property type="term" value="C:heterochromatin"/>
    <property type="evidence" value="ECO:0007669"/>
    <property type="project" value="UniProtKB-ARBA"/>
</dbReference>
<proteinExistence type="predicted"/>
<dbReference type="Gene3D" id="2.40.50.40">
    <property type="match status" value="1"/>
</dbReference>
<dbReference type="PANTHER" id="PTHR47240:SF2">
    <property type="entry name" value="CHROMO DOMAIN-CONTAINING PROTEIN LHP1"/>
    <property type="match status" value="1"/>
</dbReference>
<comment type="subcellular location">
    <subcellularLocation>
        <location evidence="1">Nucleus</location>
    </subcellularLocation>
</comment>
<evidence type="ECO:0000313" key="6">
    <source>
        <dbReference type="Proteomes" id="UP001237642"/>
    </source>
</evidence>
<evidence type="ECO:0000256" key="1">
    <source>
        <dbReference type="ARBA" id="ARBA00004123"/>
    </source>
</evidence>
<feature type="domain" description="Chromo" evidence="4">
    <location>
        <begin position="55"/>
        <end position="114"/>
    </location>
</feature>
<dbReference type="SMART" id="SM00300">
    <property type="entry name" value="ChSh"/>
    <property type="match status" value="1"/>
</dbReference>
<name>A0AAD8NBB5_9APIA</name>
<reference evidence="5" key="1">
    <citation type="submission" date="2023-02" db="EMBL/GenBank/DDBJ databases">
        <title>Genome of toxic invasive species Heracleum sosnowskyi carries increased number of genes despite the absence of recent whole-genome duplications.</title>
        <authorList>
            <person name="Schelkunov M."/>
            <person name="Shtratnikova V."/>
            <person name="Makarenko M."/>
            <person name="Klepikova A."/>
            <person name="Omelchenko D."/>
            <person name="Novikova G."/>
            <person name="Obukhova E."/>
            <person name="Bogdanov V."/>
            <person name="Penin A."/>
            <person name="Logacheva M."/>
        </authorList>
    </citation>
    <scope>NUCLEOTIDE SEQUENCE</scope>
    <source>
        <strain evidence="5">Hsosn_3</strain>
        <tissue evidence="5">Leaf</tissue>
    </source>
</reference>
<comment type="caution">
    <text evidence="5">The sequence shown here is derived from an EMBL/GenBank/DDBJ whole genome shotgun (WGS) entry which is preliminary data.</text>
</comment>
<dbReference type="GO" id="GO:0005634">
    <property type="term" value="C:nucleus"/>
    <property type="evidence" value="ECO:0007669"/>
    <property type="project" value="UniProtKB-SubCell"/>
</dbReference>
<dbReference type="Pfam" id="PF00385">
    <property type="entry name" value="Chromo"/>
    <property type="match status" value="1"/>
</dbReference>
<organism evidence="5 6">
    <name type="scientific">Heracleum sosnowskyi</name>
    <dbReference type="NCBI Taxonomy" id="360622"/>
    <lineage>
        <taxon>Eukaryota</taxon>
        <taxon>Viridiplantae</taxon>
        <taxon>Streptophyta</taxon>
        <taxon>Embryophyta</taxon>
        <taxon>Tracheophyta</taxon>
        <taxon>Spermatophyta</taxon>
        <taxon>Magnoliopsida</taxon>
        <taxon>eudicotyledons</taxon>
        <taxon>Gunneridae</taxon>
        <taxon>Pentapetalae</taxon>
        <taxon>asterids</taxon>
        <taxon>campanulids</taxon>
        <taxon>Apiales</taxon>
        <taxon>Apiaceae</taxon>
        <taxon>Apioideae</taxon>
        <taxon>apioid superclade</taxon>
        <taxon>Tordylieae</taxon>
        <taxon>Tordyliinae</taxon>
        <taxon>Heracleum</taxon>
    </lineage>
</organism>
<reference evidence="5" key="2">
    <citation type="submission" date="2023-05" db="EMBL/GenBank/DDBJ databases">
        <authorList>
            <person name="Schelkunov M.I."/>
        </authorList>
    </citation>
    <scope>NUCLEOTIDE SEQUENCE</scope>
    <source>
        <strain evidence="5">Hsosn_3</strain>
        <tissue evidence="5">Leaf</tissue>
    </source>
</reference>
<dbReference type="InterPro" id="IPR023780">
    <property type="entry name" value="Chromo_domain"/>
</dbReference>
<evidence type="ECO:0000256" key="2">
    <source>
        <dbReference type="ARBA" id="ARBA00023242"/>
    </source>
</evidence>
<dbReference type="Proteomes" id="UP001237642">
    <property type="component" value="Unassembled WGS sequence"/>
</dbReference>
<dbReference type="SMART" id="SM00298">
    <property type="entry name" value="CHROMO"/>
    <property type="match status" value="1"/>
</dbReference>
<keyword evidence="2" id="KW-0539">Nucleus</keyword>
<dbReference type="InterPro" id="IPR044251">
    <property type="entry name" value="LHP1-like"/>
</dbReference>
<gene>
    <name evidence="5" type="ORF">POM88_000978</name>
</gene>
<dbReference type="GO" id="GO:0031507">
    <property type="term" value="P:heterochromatin formation"/>
    <property type="evidence" value="ECO:0007669"/>
    <property type="project" value="InterPro"/>
</dbReference>
<keyword evidence="6" id="KW-1185">Reference proteome</keyword>
<evidence type="ECO:0000313" key="5">
    <source>
        <dbReference type="EMBL" id="KAK1401373.1"/>
    </source>
</evidence>
<dbReference type="InterPro" id="IPR016197">
    <property type="entry name" value="Chromo-like_dom_sf"/>
</dbReference>
<feature type="compositionally biased region" description="Acidic residues" evidence="3">
    <location>
        <begin position="22"/>
        <end position="43"/>
    </location>
</feature>
<evidence type="ECO:0000259" key="4">
    <source>
        <dbReference type="PROSITE" id="PS50013"/>
    </source>
</evidence>
<sequence>MKNTRSRSVAAGESEVPAPEEQVFEEMENGVEEEEDEMENGVEEEAKPKLPEGFYEIEHIRKKRVKQGEVQYLVKWRGWPESANTWEPYENLASVPDVVDAFEQRMQSSRGKTSKKRKGKSGASLSQAKRHQSAATVRVDLVEDPAPIPYHGDGDLNDGVDTNMGDIHISEVTENNGSAVFPSQVEGAQVEGAQEQNERNVINSELTNEVKAGNLGVDMQGWRAPQVSRRKKTAVVKRFRKDETDCRTDHATPEDSIRVTRSRVQAGQQCQNPVDNSGDHNDASIIQILKPMSFEASGPDQDVVVTFSALRADQKEIVVDNKFLKVNNPLMLINFYEKHLKYNADMEAQV</sequence>
<dbReference type="InterPro" id="IPR000953">
    <property type="entry name" value="Chromo/chromo_shadow_dom"/>
</dbReference>
<protein>
    <submittedName>
        <fullName evidence="5">Chromo domain-containing protein</fullName>
    </submittedName>
</protein>
<dbReference type="EMBL" id="JAUIZM010000001">
    <property type="protein sequence ID" value="KAK1401373.1"/>
    <property type="molecule type" value="Genomic_DNA"/>
</dbReference>
<feature type="region of interest" description="Disordered" evidence="3">
    <location>
        <begin position="1"/>
        <end position="49"/>
    </location>
</feature>
<dbReference type="InterPro" id="IPR023779">
    <property type="entry name" value="Chromodomain_CS"/>
</dbReference>
<dbReference type="InterPro" id="IPR008251">
    <property type="entry name" value="Chromo_shadow_dom"/>
</dbReference>
<dbReference type="PROSITE" id="PS50013">
    <property type="entry name" value="CHROMO_2"/>
    <property type="match status" value="1"/>
</dbReference>
<accession>A0AAD8NBB5</accession>
<dbReference type="PRINTS" id="PR00504">
    <property type="entry name" value="CHROMODOMAIN"/>
</dbReference>